<evidence type="ECO:0000313" key="1">
    <source>
        <dbReference type="EMBL" id="PQJ11523.1"/>
    </source>
</evidence>
<name>A0A2S7SX72_9BACT</name>
<keyword evidence="2" id="KW-1185">Reference proteome</keyword>
<proteinExistence type="predicted"/>
<protein>
    <submittedName>
        <fullName evidence="1">Uncharacterized protein</fullName>
    </submittedName>
</protein>
<gene>
    <name evidence="1" type="ORF">CJD36_006895</name>
</gene>
<sequence>MYHKYYAHVQALCGAYGDINTFGIAFKISLVYFYKHLVPSASLHTMAYRVVVLYSVLFNTFV</sequence>
<organism evidence="1 2">
    <name type="scientific">Flavipsychrobacter stenotrophus</name>
    <dbReference type="NCBI Taxonomy" id="2077091"/>
    <lineage>
        <taxon>Bacteria</taxon>
        <taxon>Pseudomonadati</taxon>
        <taxon>Bacteroidota</taxon>
        <taxon>Chitinophagia</taxon>
        <taxon>Chitinophagales</taxon>
        <taxon>Chitinophagaceae</taxon>
        <taxon>Flavipsychrobacter</taxon>
    </lineage>
</organism>
<dbReference type="AlphaFoldDB" id="A0A2S7SX72"/>
<dbReference type="Proteomes" id="UP000239872">
    <property type="component" value="Unassembled WGS sequence"/>
</dbReference>
<accession>A0A2S7SX72</accession>
<reference evidence="1 2" key="1">
    <citation type="submission" date="2018-01" db="EMBL/GenBank/DDBJ databases">
        <title>A novel member of the phylum Bacteroidetes isolated from glacier ice.</title>
        <authorList>
            <person name="Liu Q."/>
            <person name="Xin Y.-H."/>
        </authorList>
    </citation>
    <scope>NUCLEOTIDE SEQUENCE [LARGE SCALE GENOMIC DNA]</scope>
    <source>
        <strain evidence="1 2">RB1R16</strain>
    </source>
</reference>
<evidence type="ECO:0000313" key="2">
    <source>
        <dbReference type="Proteomes" id="UP000239872"/>
    </source>
</evidence>
<dbReference type="EMBL" id="PPSL01000002">
    <property type="protein sequence ID" value="PQJ11523.1"/>
    <property type="molecule type" value="Genomic_DNA"/>
</dbReference>
<comment type="caution">
    <text evidence="1">The sequence shown here is derived from an EMBL/GenBank/DDBJ whole genome shotgun (WGS) entry which is preliminary data.</text>
</comment>